<feature type="signal peptide" evidence="1">
    <location>
        <begin position="1"/>
        <end position="25"/>
    </location>
</feature>
<sequence>MKSMFARAAALVMALLLAVPGLALAETEIPAGQVVELTSGETYLFGSEALAVEFEFDLPDNENQTVRLRVGGAENSYSGWYLEEKVYAARLDGHNVFLLVGDYGPSDDDWTEIFYYNPDTRTLADLGGVGALPENLQINADGTFSGVIRADALCTWYRPADFRVATAYMPGENGYTVTISAVVEAPRYSYPMGGVAYPTMDIPVYASTDFEEIAFTVPTGARLLFGSTDDATWVQVEYRDEANYETLRGYLQLDPEIVGGNVLIGGESYGGYEIFPGLLYAD</sequence>
<protein>
    <recommendedName>
        <fullName evidence="4">Peptidase S9 prolyl oligopeptidase catalytic domain-containing protein</fullName>
    </recommendedName>
</protein>
<comment type="caution">
    <text evidence="2">The sequence shown here is derived from an EMBL/GenBank/DDBJ whole genome shotgun (WGS) entry which is preliminary data.</text>
</comment>
<evidence type="ECO:0000313" key="2">
    <source>
        <dbReference type="EMBL" id="HIS92173.1"/>
    </source>
</evidence>
<feature type="chain" id="PRO_5039312691" description="Peptidase S9 prolyl oligopeptidase catalytic domain-containing protein" evidence="1">
    <location>
        <begin position="26"/>
        <end position="282"/>
    </location>
</feature>
<reference evidence="2" key="2">
    <citation type="journal article" date="2021" name="PeerJ">
        <title>Extensive microbial diversity within the chicken gut microbiome revealed by metagenomics and culture.</title>
        <authorList>
            <person name="Gilroy R."/>
            <person name="Ravi A."/>
            <person name="Getino M."/>
            <person name="Pursley I."/>
            <person name="Horton D.L."/>
            <person name="Alikhan N.F."/>
            <person name="Baker D."/>
            <person name="Gharbi K."/>
            <person name="Hall N."/>
            <person name="Watson M."/>
            <person name="Adriaenssens E.M."/>
            <person name="Foster-Nyarko E."/>
            <person name="Jarju S."/>
            <person name="Secka A."/>
            <person name="Antonio M."/>
            <person name="Oren A."/>
            <person name="Chaudhuri R.R."/>
            <person name="La Ragione R."/>
            <person name="Hildebrand F."/>
            <person name="Pallen M.J."/>
        </authorList>
    </citation>
    <scope>NUCLEOTIDE SEQUENCE</scope>
    <source>
        <strain evidence="2">13766</strain>
    </source>
</reference>
<dbReference type="EMBL" id="DVJN01000083">
    <property type="protein sequence ID" value="HIS92173.1"/>
    <property type="molecule type" value="Genomic_DNA"/>
</dbReference>
<organism evidence="2 3">
    <name type="scientific">Candidatus Alectryocaccomicrobium excrementavium</name>
    <dbReference type="NCBI Taxonomy" id="2840668"/>
    <lineage>
        <taxon>Bacteria</taxon>
        <taxon>Bacillati</taxon>
        <taxon>Bacillota</taxon>
        <taxon>Clostridia</taxon>
        <taxon>Candidatus Alectryocaccomicrobium</taxon>
    </lineage>
</organism>
<evidence type="ECO:0000256" key="1">
    <source>
        <dbReference type="SAM" id="SignalP"/>
    </source>
</evidence>
<evidence type="ECO:0000313" key="3">
    <source>
        <dbReference type="Proteomes" id="UP000824140"/>
    </source>
</evidence>
<dbReference type="AlphaFoldDB" id="A0A9D1K6R8"/>
<gene>
    <name evidence="2" type="ORF">IAA84_04065</name>
</gene>
<reference evidence="2" key="1">
    <citation type="submission" date="2020-10" db="EMBL/GenBank/DDBJ databases">
        <authorList>
            <person name="Gilroy R."/>
        </authorList>
    </citation>
    <scope>NUCLEOTIDE SEQUENCE</scope>
    <source>
        <strain evidence="2">13766</strain>
    </source>
</reference>
<accession>A0A9D1K6R8</accession>
<keyword evidence="1" id="KW-0732">Signal</keyword>
<evidence type="ECO:0008006" key="4">
    <source>
        <dbReference type="Google" id="ProtNLM"/>
    </source>
</evidence>
<proteinExistence type="predicted"/>
<name>A0A9D1K6R8_9FIRM</name>
<dbReference type="Proteomes" id="UP000824140">
    <property type="component" value="Unassembled WGS sequence"/>
</dbReference>